<dbReference type="InterPro" id="IPR000160">
    <property type="entry name" value="GGDEF_dom"/>
</dbReference>
<dbReference type="eggNOG" id="COG2200">
    <property type="taxonomic scope" value="Bacteria"/>
</dbReference>
<organism evidence="3 4">
    <name type="scientific">Methylotenera versatilis (strain 301)</name>
    <dbReference type="NCBI Taxonomy" id="666681"/>
    <lineage>
        <taxon>Bacteria</taxon>
        <taxon>Pseudomonadati</taxon>
        <taxon>Pseudomonadota</taxon>
        <taxon>Betaproteobacteria</taxon>
        <taxon>Nitrosomonadales</taxon>
        <taxon>Methylophilaceae</taxon>
        <taxon>Methylotenera</taxon>
    </lineage>
</organism>
<dbReference type="SMART" id="SM00052">
    <property type="entry name" value="EAL"/>
    <property type="match status" value="1"/>
</dbReference>
<dbReference type="SUPFAM" id="SSF141868">
    <property type="entry name" value="EAL domain-like"/>
    <property type="match status" value="1"/>
</dbReference>
<dbReference type="RefSeq" id="WP_013147416.1">
    <property type="nucleotide sequence ID" value="NC_014207.1"/>
</dbReference>
<keyword evidence="4" id="KW-1185">Reference proteome</keyword>
<reference evidence="4" key="1">
    <citation type="submission" date="2010-05" db="EMBL/GenBank/DDBJ databases">
        <title>Complete sequence of Methylotenera sp. 301.</title>
        <authorList>
            <person name="Lucas S."/>
            <person name="Copeland A."/>
            <person name="Lapidus A."/>
            <person name="Cheng J.-F."/>
            <person name="Bruce D."/>
            <person name="Goodwin L."/>
            <person name="Pitluck S."/>
            <person name="Clum A."/>
            <person name="Land M."/>
            <person name="Hauser L."/>
            <person name="Kyrpides N."/>
            <person name="Ivanova N."/>
            <person name="Chistoservova L."/>
            <person name="Kalyuzhnaya M."/>
            <person name="Woyke T."/>
        </authorList>
    </citation>
    <scope>NUCLEOTIDE SEQUENCE [LARGE SCALE GENOMIC DNA]</scope>
    <source>
        <strain evidence="4">301</strain>
    </source>
</reference>
<dbReference type="Pfam" id="PF16448">
    <property type="entry name" value="LapD_MoxY_N"/>
    <property type="match status" value="1"/>
</dbReference>
<evidence type="ECO:0000259" key="1">
    <source>
        <dbReference type="PROSITE" id="PS50883"/>
    </source>
</evidence>
<gene>
    <name evidence="3" type="ordered locus">M301_0716</name>
</gene>
<dbReference type="CDD" id="cd01948">
    <property type="entry name" value="EAL"/>
    <property type="match status" value="1"/>
</dbReference>
<name>D7DNT3_METV0</name>
<dbReference type="Proteomes" id="UP000000383">
    <property type="component" value="Chromosome"/>
</dbReference>
<dbReference type="InterPro" id="IPR043128">
    <property type="entry name" value="Rev_trsase/Diguanyl_cyclase"/>
</dbReference>
<dbReference type="Gene3D" id="3.30.110.200">
    <property type="match status" value="1"/>
</dbReference>
<dbReference type="HOGENOM" id="CLU_000445_109_2_4"/>
<dbReference type="AlphaFoldDB" id="D7DNT3"/>
<dbReference type="SMART" id="SM00267">
    <property type="entry name" value="GGDEF"/>
    <property type="match status" value="1"/>
</dbReference>
<protein>
    <submittedName>
        <fullName evidence="3">Diguanylate cyclase/phosphodiesterase with extracellular sensor</fullName>
    </submittedName>
</protein>
<dbReference type="Gene3D" id="3.20.20.450">
    <property type="entry name" value="EAL domain"/>
    <property type="match status" value="1"/>
</dbReference>
<dbReference type="SUPFAM" id="SSF55073">
    <property type="entry name" value="Nucleotide cyclase"/>
    <property type="match status" value="1"/>
</dbReference>
<dbReference type="InterPro" id="IPR050706">
    <property type="entry name" value="Cyclic-di-GMP_PDE-like"/>
</dbReference>
<dbReference type="InterPro" id="IPR032244">
    <property type="entry name" value="LapD_MoxY_N"/>
</dbReference>
<dbReference type="InterPro" id="IPR001633">
    <property type="entry name" value="EAL_dom"/>
</dbReference>
<dbReference type="Pfam" id="PF00990">
    <property type="entry name" value="GGDEF"/>
    <property type="match status" value="1"/>
</dbReference>
<dbReference type="KEGG" id="meh:M301_0716"/>
<dbReference type="PROSITE" id="PS50887">
    <property type="entry name" value="GGDEF"/>
    <property type="match status" value="1"/>
</dbReference>
<dbReference type="eggNOG" id="COG2199">
    <property type="taxonomic scope" value="Bacteria"/>
</dbReference>
<proteinExistence type="predicted"/>
<dbReference type="PROSITE" id="PS50883">
    <property type="entry name" value="EAL"/>
    <property type="match status" value="1"/>
</dbReference>
<dbReference type="Gene3D" id="6.20.270.20">
    <property type="entry name" value="LapD/MoxY periplasmic domain"/>
    <property type="match status" value="1"/>
</dbReference>
<dbReference type="OrthoDB" id="5894408at2"/>
<evidence type="ECO:0000313" key="4">
    <source>
        <dbReference type="Proteomes" id="UP000000383"/>
    </source>
</evidence>
<evidence type="ECO:0000259" key="2">
    <source>
        <dbReference type="PROSITE" id="PS50887"/>
    </source>
</evidence>
<feature type="domain" description="GGDEF" evidence="2">
    <location>
        <begin position="263"/>
        <end position="404"/>
    </location>
</feature>
<dbReference type="Gene3D" id="3.30.70.270">
    <property type="match status" value="1"/>
</dbReference>
<sequence>MSLIKQLWLAIIFILILASGGSFVLSTLSSKNYLEEQLQLKNLDNATSLALSISQMQKDATTIDLLISAQFDSGHYRYIGLFDPNGKMISERVNANSKTKAPSWFTKLIPIKAQAGVAEVQDGWKQFGSITLESDSNFAYDKLWDTTIEIALWASLIGLLACYGGGKILEKILSPLDDVVNQAKAIGENRFISITEPKTTEFKAVVNAMNSLSNRIKNTVTEESSRLEELRYQANFEPITGLMNFDYFIRRVNASISHEETFSSGILIVTRLANLALIDQTLGHQETNTLLKRIGEALDNECKNHSHLYAARLTGTDFGIFCTRPLDTDTLGLQIKELLINVSQTKQETLSANFLTVAINVTKSDTAENLVSILEAAEKFISFIDSVVDKVNIQHRNTLHVINHNDLVQYRKNDQENWKKLLTSALDNRRIRLEPYPVINQNGQLIHNESPVRLQLEPNGKWYSAGEFITWATQLNLMSRVDELVLETALGKLATGTESIGLNLSASAICNPEFIEKTCKLIKLNISVASRLYFEVPEKSAFEFSAEFRHFCNQVKPLGCKVGIEHVGTHIARLGELHDVGLDYIKIDVSIIKDIDSNEGNKTLLRGLCMIAHSIGVIAIAEGVQTIDEQTTLKQIGIDGMTGPGIHIA</sequence>
<dbReference type="GO" id="GO:0071111">
    <property type="term" value="F:cyclic-guanylate-specific phosphodiesterase activity"/>
    <property type="evidence" value="ECO:0007669"/>
    <property type="project" value="InterPro"/>
</dbReference>
<accession>D7DNT3</accession>
<dbReference type="PANTHER" id="PTHR33121:SF79">
    <property type="entry name" value="CYCLIC DI-GMP PHOSPHODIESTERASE PDED-RELATED"/>
    <property type="match status" value="1"/>
</dbReference>
<dbReference type="PANTHER" id="PTHR33121">
    <property type="entry name" value="CYCLIC DI-GMP PHOSPHODIESTERASE PDEF"/>
    <property type="match status" value="1"/>
</dbReference>
<dbReference type="STRING" id="666681.M301_0716"/>
<dbReference type="InterPro" id="IPR029787">
    <property type="entry name" value="Nucleotide_cyclase"/>
</dbReference>
<evidence type="ECO:0000313" key="3">
    <source>
        <dbReference type="EMBL" id="ADI29100.1"/>
    </source>
</evidence>
<dbReference type="InterPro" id="IPR035919">
    <property type="entry name" value="EAL_sf"/>
</dbReference>
<dbReference type="InterPro" id="IPR042461">
    <property type="entry name" value="LapD_MoxY_peri_C"/>
</dbReference>
<dbReference type="EMBL" id="CP002056">
    <property type="protein sequence ID" value="ADI29100.1"/>
    <property type="molecule type" value="Genomic_DNA"/>
</dbReference>
<feature type="domain" description="EAL" evidence="1">
    <location>
        <begin position="415"/>
        <end position="649"/>
    </location>
</feature>
<reference evidence="3 4" key="2">
    <citation type="journal article" date="2011" name="J. Bacteriol.">
        <title>Genomes of three methylotrophs from a single niche uncover genetic and metabolic divergence of Methylophilaceae.</title>
        <authorList>
            <person name="Lapidus A."/>
            <person name="Clum A."/>
            <person name="Labutti K."/>
            <person name="Kaluzhnaya M.G."/>
            <person name="Lim S."/>
            <person name="Beck D.A."/>
            <person name="Glavina Del Rio T."/>
            <person name="Nolan M."/>
            <person name="Mavromatis K."/>
            <person name="Huntemann M."/>
            <person name="Lucas S."/>
            <person name="Lidstrom M.E."/>
            <person name="Ivanova N."/>
            <person name="Chistoserdova L."/>
        </authorList>
    </citation>
    <scope>NUCLEOTIDE SEQUENCE [LARGE SCALE GENOMIC DNA]</scope>
    <source>
        <strain evidence="3 4">301</strain>
    </source>
</reference>
<dbReference type="Pfam" id="PF00563">
    <property type="entry name" value="EAL"/>
    <property type="match status" value="1"/>
</dbReference>